<name>A0ABU8Q6X4_9SPHN</name>
<organism evidence="2 3">
    <name type="scientific">Sphingomonas molluscorum</name>
    <dbReference type="NCBI Taxonomy" id="418184"/>
    <lineage>
        <taxon>Bacteria</taxon>
        <taxon>Pseudomonadati</taxon>
        <taxon>Pseudomonadota</taxon>
        <taxon>Alphaproteobacteria</taxon>
        <taxon>Sphingomonadales</taxon>
        <taxon>Sphingomonadaceae</taxon>
        <taxon>Sphingomonas</taxon>
    </lineage>
</organism>
<dbReference type="InterPro" id="IPR019632">
    <property type="entry name" value="DUF2497"/>
</dbReference>
<evidence type="ECO:0000256" key="1">
    <source>
        <dbReference type="SAM" id="MobiDB-lite"/>
    </source>
</evidence>
<dbReference type="RefSeq" id="WP_239555453.1">
    <property type="nucleotide sequence ID" value="NZ_JBBGZA010000001.1"/>
</dbReference>
<dbReference type="Pfam" id="PF10691">
    <property type="entry name" value="DUF2497"/>
    <property type="match status" value="1"/>
</dbReference>
<keyword evidence="3" id="KW-1185">Reference proteome</keyword>
<dbReference type="EMBL" id="JBBGZA010000001">
    <property type="protein sequence ID" value="MEJ5095255.1"/>
    <property type="molecule type" value="Genomic_DNA"/>
</dbReference>
<sequence>MSTETSMEDILSSIKRIIAEEGDGPVSRVRKPVRTPVYDEDDEDEVLELKDAVSDPLPQRAAAAPAAPAPEPDPTILSERAAEASRGALEALSRMVVKPEAPGADSLEALVREMLRPMLSDWLDAKLPAIVEAMVAREIARISGRE</sequence>
<gene>
    <name evidence="2" type="ORF">WH159_11990</name>
</gene>
<proteinExistence type="predicted"/>
<evidence type="ECO:0000313" key="3">
    <source>
        <dbReference type="Proteomes" id="UP001380365"/>
    </source>
</evidence>
<evidence type="ECO:0000313" key="2">
    <source>
        <dbReference type="EMBL" id="MEJ5095255.1"/>
    </source>
</evidence>
<protein>
    <submittedName>
        <fullName evidence="2">DUF2497 domain-containing protein</fullName>
    </submittedName>
</protein>
<feature type="compositionally biased region" description="Low complexity" evidence="1">
    <location>
        <begin position="56"/>
        <end position="66"/>
    </location>
</feature>
<comment type="caution">
    <text evidence="2">The sequence shown here is derived from an EMBL/GenBank/DDBJ whole genome shotgun (WGS) entry which is preliminary data.</text>
</comment>
<feature type="region of interest" description="Disordered" evidence="1">
    <location>
        <begin position="21"/>
        <end position="75"/>
    </location>
</feature>
<dbReference type="Proteomes" id="UP001380365">
    <property type="component" value="Unassembled WGS sequence"/>
</dbReference>
<reference evidence="2 3" key="1">
    <citation type="submission" date="2023-12" db="EMBL/GenBank/DDBJ databases">
        <title>Gut-associated functions are favored during microbiome assembly across C. elegans life.</title>
        <authorList>
            <person name="Zimmermann J."/>
        </authorList>
    </citation>
    <scope>NUCLEOTIDE SEQUENCE [LARGE SCALE GENOMIC DNA]</scope>
    <source>
        <strain evidence="2 3">JUb134</strain>
    </source>
</reference>
<accession>A0ABU8Q6X4</accession>